<evidence type="ECO:0000256" key="2">
    <source>
        <dbReference type="ARBA" id="ARBA00023125"/>
    </source>
</evidence>
<proteinExistence type="predicted"/>
<dbReference type="PANTHER" id="PTHR43280">
    <property type="entry name" value="ARAC-FAMILY TRANSCRIPTIONAL REGULATOR"/>
    <property type="match status" value="1"/>
</dbReference>
<dbReference type="SUPFAM" id="SSF51215">
    <property type="entry name" value="Regulatory protein AraC"/>
    <property type="match status" value="1"/>
</dbReference>
<feature type="domain" description="HTH araC/xylS-type" evidence="4">
    <location>
        <begin position="221"/>
        <end position="318"/>
    </location>
</feature>
<dbReference type="STRING" id="1423720.FC67_GL001865"/>
<reference evidence="5 6" key="1">
    <citation type="submission" date="2016-12" db="EMBL/GenBank/DDBJ databases">
        <title>The whole genome sequencing and assembly of Lactobacillus alimentarius DSM 20249T strain.</title>
        <authorList>
            <person name="Lee Y.-J."/>
            <person name="Yi H."/>
            <person name="Bahn Y.-S."/>
            <person name="Kim J.F."/>
            <person name="Lee D.-W."/>
        </authorList>
    </citation>
    <scope>NUCLEOTIDE SEQUENCE [LARGE SCALE GENOMIC DNA]</scope>
    <source>
        <strain evidence="5 6">DSM 20249</strain>
    </source>
</reference>
<dbReference type="Gene3D" id="2.60.120.10">
    <property type="entry name" value="Jelly Rolls"/>
    <property type="match status" value="1"/>
</dbReference>
<dbReference type="InterPro" id="IPR009057">
    <property type="entry name" value="Homeodomain-like_sf"/>
</dbReference>
<sequence length="321" mass="38022">MAKENFKALDSHSSKEQPEIYTKEPLTIFFKRKLNHDVLYTMINSKGFKVFEEQDYQKKHQDRDFEIMYVLNGSLTNTIEQNVTSFKAGEGYILNPQINHKETLDDNCTVVFINLSSSLLKKLMKNLKNNGPVFSFFKHNLSSDNSWERNFLEFTTRMPYLNKIFEITLDSLQQELVTPKVGSKYFQAGLVLRLLAELEDETYFHVTNISLDQSKDDFLVDQIIRLIENHYGDITRKDLEKNLHYNSEYLNRLLKSKTRLTISEYAQNIRIKNAEQLLINTDWTVQKISQKLGFSSETYFYHYFKRHLQLSPRVYRNKFKV</sequence>
<evidence type="ECO:0000256" key="1">
    <source>
        <dbReference type="ARBA" id="ARBA00023015"/>
    </source>
</evidence>
<dbReference type="Pfam" id="PF12833">
    <property type="entry name" value="HTH_18"/>
    <property type="match status" value="1"/>
</dbReference>
<dbReference type="Proteomes" id="UP000234653">
    <property type="component" value="Chromosome"/>
</dbReference>
<evidence type="ECO:0000313" key="6">
    <source>
        <dbReference type="Proteomes" id="UP000234653"/>
    </source>
</evidence>
<dbReference type="Gene3D" id="1.10.10.60">
    <property type="entry name" value="Homeodomain-like"/>
    <property type="match status" value="2"/>
</dbReference>
<protein>
    <submittedName>
        <fullName evidence="5">AraC family transcriptional regulator</fullName>
    </submittedName>
</protein>
<evidence type="ECO:0000259" key="4">
    <source>
        <dbReference type="PROSITE" id="PS01124"/>
    </source>
</evidence>
<evidence type="ECO:0000256" key="3">
    <source>
        <dbReference type="ARBA" id="ARBA00023163"/>
    </source>
</evidence>
<dbReference type="Pfam" id="PF02311">
    <property type="entry name" value="AraC_binding"/>
    <property type="match status" value="1"/>
</dbReference>
<dbReference type="RefSeq" id="WP_057739643.1">
    <property type="nucleotide sequence ID" value="NZ_AZDQ01000043.1"/>
</dbReference>
<dbReference type="PROSITE" id="PS01124">
    <property type="entry name" value="HTH_ARAC_FAMILY_2"/>
    <property type="match status" value="1"/>
</dbReference>
<dbReference type="SUPFAM" id="SSF46689">
    <property type="entry name" value="Homeodomain-like"/>
    <property type="match status" value="1"/>
</dbReference>
<dbReference type="GO" id="GO:0043565">
    <property type="term" value="F:sequence-specific DNA binding"/>
    <property type="evidence" value="ECO:0007669"/>
    <property type="project" value="InterPro"/>
</dbReference>
<dbReference type="PANTHER" id="PTHR43280:SF28">
    <property type="entry name" value="HTH-TYPE TRANSCRIPTIONAL ACTIVATOR RHAS"/>
    <property type="match status" value="1"/>
</dbReference>
<dbReference type="KEGG" id="lali:LA20249_02940"/>
<accession>A0A2K9HF71</accession>
<dbReference type="InterPro" id="IPR018060">
    <property type="entry name" value="HTH_AraC"/>
</dbReference>
<dbReference type="SMART" id="SM00342">
    <property type="entry name" value="HTH_ARAC"/>
    <property type="match status" value="1"/>
</dbReference>
<gene>
    <name evidence="5" type="ORF">LA20249_02940</name>
</gene>
<evidence type="ECO:0000313" key="5">
    <source>
        <dbReference type="EMBL" id="AUI71214.1"/>
    </source>
</evidence>
<keyword evidence="2" id="KW-0238">DNA-binding</keyword>
<dbReference type="InterPro" id="IPR037923">
    <property type="entry name" value="HTH-like"/>
</dbReference>
<organism evidence="5 6">
    <name type="scientific">Companilactobacillus alimentarius DSM 20249</name>
    <dbReference type="NCBI Taxonomy" id="1423720"/>
    <lineage>
        <taxon>Bacteria</taxon>
        <taxon>Bacillati</taxon>
        <taxon>Bacillota</taxon>
        <taxon>Bacilli</taxon>
        <taxon>Lactobacillales</taxon>
        <taxon>Lactobacillaceae</taxon>
        <taxon>Companilactobacillus</taxon>
    </lineage>
</organism>
<dbReference type="PROSITE" id="PS00041">
    <property type="entry name" value="HTH_ARAC_FAMILY_1"/>
    <property type="match status" value="1"/>
</dbReference>
<dbReference type="EMBL" id="CP018867">
    <property type="protein sequence ID" value="AUI71214.1"/>
    <property type="molecule type" value="Genomic_DNA"/>
</dbReference>
<keyword evidence="1" id="KW-0805">Transcription regulation</keyword>
<dbReference type="InterPro" id="IPR014710">
    <property type="entry name" value="RmlC-like_jellyroll"/>
</dbReference>
<dbReference type="InterPro" id="IPR018062">
    <property type="entry name" value="HTH_AraC-typ_CS"/>
</dbReference>
<name>A0A2K9HF71_9LACO</name>
<dbReference type="GO" id="GO:0003700">
    <property type="term" value="F:DNA-binding transcription factor activity"/>
    <property type="evidence" value="ECO:0007669"/>
    <property type="project" value="InterPro"/>
</dbReference>
<keyword evidence="3" id="KW-0804">Transcription</keyword>
<keyword evidence="6" id="KW-1185">Reference proteome</keyword>
<dbReference type="OrthoDB" id="2329780at2"/>
<dbReference type="InterPro" id="IPR003313">
    <property type="entry name" value="AraC-bd"/>
</dbReference>
<dbReference type="AlphaFoldDB" id="A0A2K9HF71"/>